<protein>
    <recommendedName>
        <fullName evidence="9">Tetraspanin</fullName>
    </recommendedName>
</protein>
<evidence type="ECO:0000256" key="5">
    <source>
        <dbReference type="SAM" id="MobiDB-lite"/>
    </source>
</evidence>
<dbReference type="EMBL" id="JBJKFK010000222">
    <property type="protein sequence ID" value="KAL3318619.1"/>
    <property type="molecule type" value="Genomic_DNA"/>
</dbReference>
<feature type="compositionally biased region" description="Basic and acidic residues" evidence="5">
    <location>
        <begin position="430"/>
        <end position="439"/>
    </location>
</feature>
<dbReference type="Proteomes" id="UP001626550">
    <property type="component" value="Unassembled WGS sequence"/>
</dbReference>
<evidence type="ECO:0000313" key="8">
    <source>
        <dbReference type="Proteomes" id="UP001626550"/>
    </source>
</evidence>
<evidence type="ECO:0000256" key="6">
    <source>
        <dbReference type="SAM" id="Phobius"/>
    </source>
</evidence>
<evidence type="ECO:0000256" key="4">
    <source>
        <dbReference type="ARBA" id="ARBA00023136"/>
    </source>
</evidence>
<dbReference type="AlphaFoldDB" id="A0ABD2QGH1"/>
<feature type="transmembrane region" description="Helical" evidence="6">
    <location>
        <begin position="21"/>
        <end position="42"/>
    </location>
</feature>
<accession>A0ABD2QGH1</accession>
<name>A0ABD2QGH1_9PLAT</name>
<feature type="transmembrane region" description="Helical" evidence="6">
    <location>
        <begin position="163"/>
        <end position="184"/>
    </location>
</feature>
<keyword evidence="4 6" id="KW-0472">Membrane</keyword>
<dbReference type="SUPFAM" id="SSF48652">
    <property type="entry name" value="Tetraspanin"/>
    <property type="match status" value="1"/>
</dbReference>
<dbReference type="PANTHER" id="PTHR19282">
    <property type="entry name" value="TETRASPANIN"/>
    <property type="match status" value="1"/>
</dbReference>
<dbReference type="GO" id="GO:0016020">
    <property type="term" value="C:membrane"/>
    <property type="evidence" value="ECO:0007669"/>
    <property type="project" value="UniProtKB-SubCell"/>
</dbReference>
<keyword evidence="2 6" id="KW-0812">Transmembrane</keyword>
<keyword evidence="3 6" id="KW-1133">Transmembrane helix</keyword>
<comment type="subcellular location">
    <subcellularLocation>
        <location evidence="1">Membrane</location>
        <topology evidence="1">Multi-pass membrane protein</topology>
    </subcellularLocation>
</comment>
<keyword evidence="8" id="KW-1185">Reference proteome</keyword>
<dbReference type="PANTHER" id="PTHR19282:SF522">
    <property type="entry name" value="TETRASPANIN"/>
    <property type="match status" value="1"/>
</dbReference>
<evidence type="ECO:0000256" key="1">
    <source>
        <dbReference type="ARBA" id="ARBA00004141"/>
    </source>
</evidence>
<feature type="compositionally biased region" description="Polar residues" evidence="5">
    <location>
        <begin position="404"/>
        <end position="421"/>
    </location>
</feature>
<gene>
    <name evidence="7" type="ORF">Ciccas_002709</name>
</gene>
<evidence type="ECO:0000313" key="7">
    <source>
        <dbReference type="EMBL" id="KAL3318619.1"/>
    </source>
</evidence>
<sequence>MNQLNMNSSVFRKRIRILFGLHFLFILILVIWGVILVAFTGSSLSNNYWSCPIFNVYYTVDWLSLVLGLLLIILGIIGLFAFIFAPRNAIITGFEGRDSTVLSNIPTNMDRGIKSLFYPTEIYFTNPNSVSPIRPDTDIDSTLPPSSSKRSCCKVGWIRPSAFVLLLILIGQIIALILTANFLYQLNNPSENFAVRITNLFVELKTAVVADTKNSVRAFECWESIQITENCCGYESYLDWLPAFSGGSDPNPVNYTANGATTIIGLKKYLPSSCYCPLNMYQSNVDQCVYLDSQNNSLPNSLGSTLRILRKNCSTSLIQVLSAHLYNLRIILPLSISFTLITFVAALAYTLLMAHLTIKDSDPLAEELDDNHGNFDEPNSFTTNKEYEESTNGLDSVSYGEPANNPQPIRSSVPQWLSNLPESPPPSYTEPDHPIGQRI</sequence>
<evidence type="ECO:0000256" key="3">
    <source>
        <dbReference type="ARBA" id="ARBA00022989"/>
    </source>
</evidence>
<evidence type="ECO:0000256" key="2">
    <source>
        <dbReference type="ARBA" id="ARBA00022692"/>
    </source>
</evidence>
<dbReference type="InterPro" id="IPR008952">
    <property type="entry name" value="Tetraspanin_EC2_sf"/>
</dbReference>
<proteinExistence type="predicted"/>
<feature type="transmembrane region" description="Helical" evidence="6">
    <location>
        <begin position="330"/>
        <end position="352"/>
    </location>
</feature>
<evidence type="ECO:0008006" key="9">
    <source>
        <dbReference type="Google" id="ProtNLM"/>
    </source>
</evidence>
<feature type="transmembrane region" description="Helical" evidence="6">
    <location>
        <begin position="62"/>
        <end position="85"/>
    </location>
</feature>
<organism evidence="7 8">
    <name type="scientific">Cichlidogyrus casuarinus</name>
    <dbReference type="NCBI Taxonomy" id="1844966"/>
    <lineage>
        <taxon>Eukaryota</taxon>
        <taxon>Metazoa</taxon>
        <taxon>Spiralia</taxon>
        <taxon>Lophotrochozoa</taxon>
        <taxon>Platyhelminthes</taxon>
        <taxon>Monogenea</taxon>
        <taxon>Monopisthocotylea</taxon>
        <taxon>Dactylogyridea</taxon>
        <taxon>Ancyrocephalidae</taxon>
        <taxon>Cichlidogyrus</taxon>
    </lineage>
</organism>
<dbReference type="Gene3D" id="1.10.1450.10">
    <property type="entry name" value="Tetraspanin"/>
    <property type="match status" value="1"/>
</dbReference>
<comment type="caution">
    <text evidence="7">The sequence shown here is derived from an EMBL/GenBank/DDBJ whole genome shotgun (WGS) entry which is preliminary data.</text>
</comment>
<dbReference type="Pfam" id="PF00335">
    <property type="entry name" value="Tetraspanin"/>
    <property type="match status" value="1"/>
</dbReference>
<dbReference type="InterPro" id="IPR018499">
    <property type="entry name" value="Tetraspanin/Peripherin"/>
</dbReference>
<feature type="compositionally biased region" description="Polar residues" evidence="5">
    <location>
        <begin position="377"/>
        <end position="395"/>
    </location>
</feature>
<reference evidence="7 8" key="1">
    <citation type="submission" date="2024-11" db="EMBL/GenBank/DDBJ databases">
        <title>Adaptive evolution of stress response genes in parasites aligns with host niche diversity.</title>
        <authorList>
            <person name="Hahn C."/>
            <person name="Resl P."/>
        </authorList>
    </citation>
    <scope>NUCLEOTIDE SEQUENCE [LARGE SCALE GENOMIC DNA]</scope>
    <source>
        <strain evidence="7">EGGRZ-B1_66</strain>
        <tissue evidence="7">Body</tissue>
    </source>
</reference>
<feature type="region of interest" description="Disordered" evidence="5">
    <location>
        <begin position="369"/>
        <end position="439"/>
    </location>
</feature>